<dbReference type="Pfam" id="PF08516">
    <property type="entry name" value="ADAM_CR"/>
    <property type="match status" value="1"/>
</dbReference>
<reference evidence="6 7" key="1">
    <citation type="journal article" date="2022" name="Gigascience">
        <title>A chromosome-level genome assembly and annotation of the desert horned lizard, Phrynosoma platyrhinos, provides insight into chromosomal rearrangements among reptiles.</title>
        <authorList>
            <person name="Koochekian N."/>
            <person name="Ascanio A."/>
            <person name="Farleigh K."/>
            <person name="Card D.C."/>
            <person name="Schield D.R."/>
            <person name="Castoe T.A."/>
            <person name="Jezkova T."/>
        </authorList>
    </citation>
    <scope>NUCLEOTIDE SEQUENCE [LARGE SCALE GENOMIC DNA]</scope>
    <source>
        <strain evidence="6">NK-2021</strain>
    </source>
</reference>
<keyword evidence="7" id="KW-1185">Reference proteome</keyword>
<comment type="subcellular location">
    <subcellularLocation>
        <location evidence="1">Secreted</location>
    </subcellularLocation>
</comment>
<proteinExistence type="predicted"/>
<dbReference type="InterPro" id="IPR006586">
    <property type="entry name" value="ADAM_Cys-rich"/>
</dbReference>
<evidence type="ECO:0000256" key="4">
    <source>
        <dbReference type="ARBA" id="ARBA00023157"/>
    </source>
</evidence>
<keyword evidence="3" id="KW-0800">Toxin</keyword>
<dbReference type="PANTHER" id="PTHR11905">
    <property type="entry name" value="ADAM A DISINTEGRIN AND METALLOPROTEASE DOMAIN"/>
    <property type="match status" value="1"/>
</dbReference>
<evidence type="ECO:0000256" key="2">
    <source>
        <dbReference type="ARBA" id="ARBA00022525"/>
    </source>
</evidence>
<dbReference type="InterPro" id="IPR036436">
    <property type="entry name" value="Disintegrin_dom_sf"/>
</dbReference>
<dbReference type="Proteomes" id="UP000826234">
    <property type="component" value="Unassembled WGS sequence"/>
</dbReference>
<dbReference type="SMART" id="SM00608">
    <property type="entry name" value="ACR"/>
    <property type="match status" value="1"/>
</dbReference>
<evidence type="ECO:0000256" key="3">
    <source>
        <dbReference type="ARBA" id="ARBA00022656"/>
    </source>
</evidence>
<dbReference type="PANTHER" id="PTHR11905:SF158">
    <property type="entry name" value="DISINTEGRIN AND METALLOPROTEINASE DOMAIN-CONTAINING PROTEIN 18"/>
    <property type="match status" value="1"/>
</dbReference>
<evidence type="ECO:0000259" key="5">
    <source>
        <dbReference type="SMART" id="SM00608"/>
    </source>
</evidence>
<dbReference type="EMBL" id="JAIPUX010003283">
    <property type="protein sequence ID" value="KAH0623118.1"/>
    <property type="molecule type" value="Genomic_DNA"/>
</dbReference>
<dbReference type="Gene3D" id="4.10.70.10">
    <property type="entry name" value="Disintegrin domain"/>
    <property type="match status" value="1"/>
</dbReference>
<organism evidence="6 7">
    <name type="scientific">Phrynosoma platyrhinos</name>
    <name type="common">Desert horned lizard</name>
    <dbReference type="NCBI Taxonomy" id="52577"/>
    <lineage>
        <taxon>Eukaryota</taxon>
        <taxon>Metazoa</taxon>
        <taxon>Chordata</taxon>
        <taxon>Craniata</taxon>
        <taxon>Vertebrata</taxon>
        <taxon>Euteleostomi</taxon>
        <taxon>Lepidosauria</taxon>
        <taxon>Squamata</taxon>
        <taxon>Bifurcata</taxon>
        <taxon>Unidentata</taxon>
        <taxon>Episquamata</taxon>
        <taxon>Toxicofera</taxon>
        <taxon>Iguania</taxon>
        <taxon>Phrynosomatidae</taxon>
        <taxon>Phrynosomatinae</taxon>
        <taxon>Phrynosoma</taxon>
    </lineage>
</organism>
<name>A0ABQ7T0D9_PHRPL</name>
<protein>
    <recommendedName>
        <fullName evidence="5">ADAM cysteine-rich domain-containing protein</fullName>
    </recommendedName>
</protein>
<gene>
    <name evidence="6" type="ORF">JD844_031090</name>
</gene>
<keyword evidence="4" id="KW-1015">Disulfide bond</keyword>
<dbReference type="SUPFAM" id="SSF57552">
    <property type="entry name" value="Blood coagulation inhibitor (disintegrin)"/>
    <property type="match status" value="1"/>
</dbReference>
<feature type="domain" description="ADAM cysteine-rich" evidence="5">
    <location>
        <begin position="54"/>
        <end position="182"/>
    </location>
</feature>
<comment type="caution">
    <text evidence="6">The sequence shown here is derived from an EMBL/GenBank/DDBJ whole genome shotgun (WGS) entry which is preliminary data.</text>
</comment>
<keyword evidence="2" id="KW-0964">Secreted</keyword>
<evidence type="ECO:0000256" key="1">
    <source>
        <dbReference type="ARBA" id="ARBA00004613"/>
    </source>
</evidence>
<accession>A0ABQ7T0D9</accession>
<evidence type="ECO:0000313" key="7">
    <source>
        <dbReference type="Proteomes" id="UP000826234"/>
    </source>
</evidence>
<evidence type="ECO:0000313" key="6">
    <source>
        <dbReference type="EMBL" id="KAH0623118.1"/>
    </source>
</evidence>
<sequence length="191" mass="21246">MHPEQIGTQWSSFFLVGQLKAQGILCRDTIDSDCDLKEYCNGSSPICTEDFQVENGQMCDEGKGICMSGLCQSADKWCRRIFGPESKSGSSQCYEEINSQRDRMGHCGSSAQGYENCQWQDLKCGKLVCEYKSKKPFAIENAAIIYAKVQNQICVTLDYMKGLAVKDPFLVHDGSICGTNKVTTIEMKVSQ</sequence>